<dbReference type="GO" id="GO:1901170">
    <property type="term" value="P:naphthalene catabolic process"/>
    <property type="evidence" value="ECO:0007669"/>
    <property type="project" value="InterPro"/>
</dbReference>
<evidence type="ECO:0000313" key="5">
    <source>
        <dbReference type="Proteomes" id="UP000027746"/>
    </source>
</evidence>
<dbReference type="Pfam" id="PF01323">
    <property type="entry name" value="DSBA"/>
    <property type="match status" value="1"/>
</dbReference>
<dbReference type="PANTHER" id="PTHR42943:SF2">
    <property type="entry name" value="GLUTATHIONE S-TRANSFERASE KAPPA 1"/>
    <property type="match status" value="1"/>
</dbReference>
<dbReference type="InterPro" id="IPR044087">
    <property type="entry name" value="NahD-like"/>
</dbReference>
<dbReference type="PANTHER" id="PTHR42943">
    <property type="entry name" value="GLUTATHIONE S-TRANSFERASE KAPPA"/>
    <property type="match status" value="1"/>
</dbReference>
<protein>
    <recommendedName>
        <fullName evidence="1">2-hydroxychromene-2-carboxylate isomerase</fullName>
        <ecNumber evidence="1">5.99.1.4</ecNumber>
    </recommendedName>
</protein>
<evidence type="ECO:0000256" key="2">
    <source>
        <dbReference type="PIRSR" id="PIRSR006386-1"/>
    </source>
</evidence>
<keyword evidence="5" id="KW-1185">Reference proteome</keyword>
<comment type="similarity">
    <text evidence="1">Belongs to the GST superfamily. NadH family.</text>
</comment>
<name>A0A073J0I9_9RHOB</name>
<feature type="domain" description="DSBA-like thioredoxin" evidence="3">
    <location>
        <begin position="5"/>
        <end position="191"/>
    </location>
</feature>
<gene>
    <name evidence="4" type="ORF">SUH3_17730</name>
</gene>
<proteinExistence type="inferred from homology"/>
<dbReference type="CDD" id="cd03022">
    <property type="entry name" value="DsbA_HCCA_Iso"/>
    <property type="match status" value="1"/>
</dbReference>
<comment type="caution">
    <text evidence="4">The sequence shown here is derived from an EMBL/GenBank/DDBJ whole genome shotgun (WGS) entry which is preliminary data.</text>
</comment>
<dbReference type="RefSeq" id="WP_037925173.1">
    <property type="nucleotide sequence ID" value="NZ_CP054599.1"/>
</dbReference>
<comment type="catalytic activity">
    <reaction evidence="1">
        <text>2-hydroxychromene-2-carboxylate = (3E)-4-(2-hydroxyphenyl)-2-oxobut-3-enoate</text>
        <dbReference type="Rhea" id="RHEA:27401"/>
        <dbReference type="ChEBI" id="CHEBI:59350"/>
        <dbReference type="ChEBI" id="CHEBI:59353"/>
        <dbReference type="EC" id="5.99.1.4"/>
    </reaction>
</comment>
<dbReference type="Proteomes" id="UP000027746">
    <property type="component" value="Unassembled WGS sequence"/>
</dbReference>
<keyword evidence="1" id="KW-0413">Isomerase</keyword>
<dbReference type="EMBL" id="JAMD01000004">
    <property type="protein sequence ID" value="KEJ96103.1"/>
    <property type="molecule type" value="Genomic_DNA"/>
</dbReference>
<dbReference type="GO" id="GO:0004364">
    <property type="term" value="F:glutathione transferase activity"/>
    <property type="evidence" value="ECO:0007669"/>
    <property type="project" value="TreeGrafter"/>
</dbReference>
<sequence length="199" mass="21267">MTKPLEFWFEFASTYSYPAAMQVEAACAARGVPLVWKPFLLGPVFGAQGMTDSPFNLYPVKGAYMWRDMERICAAAALPLHKPSTFPRGSMLAARICAAHADADWIGDFVRAVYSANFAEDLDIGAADVIGPVLQALGQEAATIIDSAGTPEAKQALRALTDDAIARGIFGAPSFTVGTELFWGHDRMDMALTEAAGGD</sequence>
<dbReference type="Gene3D" id="3.40.30.10">
    <property type="entry name" value="Glutaredoxin"/>
    <property type="match status" value="1"/>
</dbReference>
<organism evidence="4 5">
    <name type="scientific">Pseudosulfitobacter pseudonitzschiae</name>
    <dbReference type="NCBI Taxonomy" id="1402135"/>
    <lineage>
        <taxon>Bacteria</taxon>
        <taxon>Pseudomonadati</taxon>
        <taxon>Pseudomonadota</taxon>
        <taxon>Alphaproteobacteria</taxon>
        <taxon>Rhodobacterales</taxon>
        <taxon>Roseobacteraceae</taxon>
        <taxon>Pseudosulfitobacter</taxon>
    </lineage>
</organism>
<dbReference type="EC" id="5.99.1.4" evidence="1"/>
<dbReference type="PIRSF" id="PIRSF006386">
    <property type="entry name" value="HCCAis_GSTk"/>
    <property type="match status" value="1"/>
</dbReference>
<reference evidence="4 5" key="1">
    <citation type="submission" date="2014-01" db="EMBL/GenBank/DDBJ databases">
        <title>Sulfitobacter sp. H3 (MCCC 1A00686) Genome Sequencing.</title>
        <authorList>
            <person name="Lai Q."/>
            <person name="Hong Z."/>
        </authorList>
    </citation>
    <scope>NUCLEOTIDE SEQUENCE [LARGE SCALE GENOMIC DNA]</scope>
    <source>
        <strain evidence="4 5">H3</strain>
    </source>
</reference>
<dbReference type="AlphaFoldDB" id="A0A073J0I9"/>
<dbReference type="InterPro" id="IPR001853">
    <property type="entry name" value="DSBA-like_thioredoxin_dom"/>
</dbReference>
<dbReference type="GO" id="GO:0004602">
    <property type="term" value="F:glutathione peroxidase activity"/>
    <property type="evidence" value="ECO:0007669"/>
    <property type="project" value="TreeGrafter"/>
</dbReference>
<evidence type="ECO:0000313" key="4">
    <source>
        <dbReference type="EMBL" id="KEJ96103.1"/>
    </source>
</evidence>
<dbReference type="InterPro" id="IPR036249">
    <property type="entry name" value="Thioredoxin-like_sf"/>
</dbReference>
<dbReference type="InterPro" id="IPR051924">
    <property type="entry name" value="GST_Kappa/NadH"/>
</dbReference>
<dbReference type="GO" id="GO:0018845">
    <property type="term" value="F:2-hydroxychromene-2-carboxylate isomerase activity"/>
    <property type="evidence" value="ECO:0007669"/>
    <property type="project" value="UniProtKB-UniRule"/>
</dbReference>
<dbReference type="InterPro" id="IPR014440">
    <property type="entry name" value="HCCAis_GSTk"/>
</dbReference>
<dbReference type="SUPFAM" id="SSF52833">
    <property type="entry name" value="Thioredoxin-like"/>
    <property type="match status" value="1"/>
</dbReference>
<evidence type="ECO:0000259" key="3">
    <source>
        <dbReference type="Pfam" id="PF01323"/>
    </source>
</evidence>
<evidence type="ECO:0000256" key="1">
    <source>
        <dbReference type="PIRNR" id="PIRNR006386"/>
    </source>
</evidence>
<dbReference type="GeneID" id="68871080"/>
<dbReference type="GO" id="GO:0006749">
    <property type="term" value="P:glutathione metabolic process"/>
    <property type="evidence" value="ECO:0007669"/>
    <property type="project" value="TreeGrafter"/>
</dbReference>
<feature type="active site" description="Nucleophile" evidence="2">
    <location>
        <position position="13"/>
    </location>
</feature>
<accession>A0A073J0I9</accession>
<dbReference type="OrthoDB" id="5244108at2"/>